<dbReference type="Proteomes" id="UP001569904">
    <property type="component" value="Unassembled WGS sequence"/>
</dbReference>
<name>A0ABV4R565_9ACTN</name>
<gene>
    <name evidence="1" type="ORF">SM436_30575</name>
</gene>
<evidence type="ECO:0000313" key="2">
    <source>
        <dbReference type="Proteomes" id="UP001569904"/>
    </source>
</evidence>
<proteinExistence type="predicted"/>
<organism evidence="1 2">
    <name type="scientific">Actinomadura chokoriensis</name>
    <dbReference type="NCBI Taxonomy" id="454156"/>
    <lineage>
        <taxon>Bacteria</taxon>
        <taxon>Bacillati</taxon>
        <taxon>Actinomycetota</taxon>
        <taxon>Actinomycetes</taxon>
        <taxon>Streptosporangiales</taxon>
        <taxon>Thermomonosporaceae</taxon>
        <taxon>Actinomadura</taxon>
    </lineage>
</organism>
<keyword evidence="2" id="KW-1185">Reference proteome</keyword>
<accession>A0ABV4R565</accession>
<evidence type="ECO:0000313" key="1">
    <source>
        <dbReference type="EMBL" id="MFA1558051.1"/>
    </source>
</evidence>
<protein>
    <submittedName>
        <fullName evidence="1">Uncharacterized protein</fullName>
    </submittedName>
</protein>
<dbReference type="EMBL" id="JAXCEH010000026">
    <property type="protein sequence ID" value="MFA1558051.1"/>
    <property type="molecule type" value="Genomic_DNA"/>
</dbReference>
<reference evidence="1 2" key="1">
    <citation type="submission" date="2023-11" db="EMBL/GenBank/DDBJ databases">
        <title>Actinomadura monticuli sp. nov., isolated from volcanic ash.</title>
        <authorList>
            <person name="Lee S.D."/>
            <person name="Yang H."/>
            <person name="Kim I.S."/>
        </authorList>
    </citation>
    <scope>NUCLEOTIDE SEQUENCE [LARGE SCALE GENOMIC DNA]</scope>
    <source>
        <strain evidence="1 2">DSM 45346</strain>
    </source>
</reference>
<sequence length="124" mass="13763">MESYIRDRHDNAHPRCEAEAKTLAGLDEGEQIATEVAAVAVARATPCRWDEPVTGIDHEGLDPAEALWRARDTAPRALTDHTIPRPADPFAQGFAVAFIEAARTFYRDTTRLDVLTIHTERPNS</sequence>
<dbReference type="RefSeq" id="WP_371944930.1">
    <property type="nucleotide sequence ID" value="NZ_JAXCEH010000026.1"/>
</dbReference>
<comment type="caution">
    <text evidence="1">The sequence shown here is derived from an EMBL/GenBank/DDBJ whole genome shotgun (WGS) entry which is preliminary data.</text>
</comment>